<dbReference type="PANTHER" id="PTHR43283">
    <property type="entry name" value="BETA-LACTAMASE-RELATED"/>
    <property type="match status" value="1"/>
</dbReference>
<dbReference type="EMBL" id="JBBHLI010000015">
    <property type="protein sequence ID" value="MEK9502766.1"/>
    <property type="molecule type" value="Genomic_DNA"/>
</dbReference>
<dbReference type="PANTHER" id="PTHR43283:SF7">
    <property type="entry name" value="BETA-LACTAMASE-RELATED DOMAIN-CONTAINING PROTEIN"/>
    <property type="match status" value="1"/>
</dbReference>
<dbReference type="InterPro" id="IPR050789">
    <property type="entry name" value="Diverse_Enzym_Activities"/>
</dbReference>
<dbReference type="Gene3D" id="3.40.710.10">
    <property type="entry name" value="DD-peptidase/beta-lactamase superfamily"/>
    <property type="match status" value="1"/>
</dbReference>
<dbReference type="GO" id="GO:0016787">
    <property type="term" value="F:hydrolase activity"/>
    <property type="evidence" value="ECO:0007669"/>
    <property type="project" value="UniProtKB-KW"/>
</dbReference>
<keyword evidence="3" id="KW-1185">Reference proteome</keyword>
<dbReference type="Proteomes" id="UP001484239">
    <property type="component" value="Unassembled WGS sequence"/>
</dbReference>
<feature type="domain" description="Beta-lactamase-related" evidence="1">
    <location>
        <begin position="73"/>
        <end position="341"/>
    </location>
</feature>
<keyword evidence="2" id="KW-0378">Hydrolase</keyword>
<name>A0ABU9EDE1_9BACT</name>
<dbReference type="EC" id="3.-.-.-" evidence="2"/>
<evidence type="ECO:0000313" key="3">
    <source>
        <dbReference type="Proteomes" id="UP001484239"/>
    </source>
</evidence>
<proteinExistence type="predicted"/>
<comment type="caution">
    <text evidence="2">The sequence shown here is derived from an EMBL/GenBank/DDBJ whole genome shotgun (WGS) entry which is preliminary data.</text>
</comment>
<gene>
    <name evidence="2" type="ORF">WI372_17350</name>
</gene>
<dbReference type="Pfam" id="PF00144">
    <property type="entry name" value="Beta-lactamase"/>
    <property type="match status" value="1"/>
</dbReference>
<dbReference type="InterPro" id="IPR012338">
    <property type="entry name" value="Beta-lactam/transpept-like"/>
</dbReference>
<dbReference type="RefSeq" id="WP_405281185.1">
    <property type="nucleotide sequence ID" value="NZ_JBBHLI010000015.1"/>
</dbReference>
<evidence type="ECO:0000313" key="2">
    <source>
        <dbReference type="EMBL" id="MEK9502766.1"/>
    </source>
</evidence>
<reference evidence="2 3" key="1">
    <citation type="submission" date="2024-02" db="EMBL/GenBank/DDBJ databases">
        <title>A novel Gemmatimonadota bacterium.</title>
        <authorList>
            <person name="Du Z.-J."/>
            <person name="Ye Y.-Q."/>
        </authorList>
    </citation>
    <scope>NUCLEOTIDE SEQUENCE [LARGE SCALE GENOMIC DNA]</scope>
    <source>
        <strain evidence="2 3">DH-20</strain>
    </source>
</reference>
<evidence type="ECO:0000259" key="1">
    <source>
        <dbReference type="Pfam" id="PF00144"/>
    </source>
</evidence>
<sequence length="368" mass="39614">MSPRTRLVAVIAGLLLLGQAGCDRSPTAPPGVLDEGRAGRWVTASPESRGLDAAVLSALASEIDAGLHGEITSLLVVRHGRLVYERYWNEAGPADLHVVNSVTKSVTSLLIGMAVHDGTLPHTDVPVLDLLAPRELSDPEGKERITLAHVLTMRTGLAWDEWSTNYAEAANPVASLVRSDDWPRFTLDLPFDAEPGTRFTYNSGVSVLMSAVLDRALGRTAESFAVERLFTPLGIEQWRWTRTSGGLSNAGWGLSLRPRDMAAIGQLILQEGVWDRSPVVPAEWIEASTVAATRFTDGTGYGYQWWLGRDDGAGRAIAAWGYGGQFIVAVPSLDLVIVTTAENFFGGGFDPWILADRGYRAAGVAPPL</sequence>
<accession>A0ABU9EDE1</accession>
<dbReference type="InterPro" id="IPR001466">
    <property type="entry name" value="Beta-lactam-related"/>
</dbReference>
<dbReference type="SUPFAM" id="SSF56601">
    <property type="entry name" value="beta-lactamase/transpeptidase-like"/>
    <property type="match status" value="1"/>
</dbReference>
<organism evidence="2 3">
    <name type="scientific">Gaopeijia maritima</name>
    <dbReference type="NCBI Taxonomy" id="3119007"/>
    <lineage>
        <taxon>Bacteria</taxon>
        <taxon>Pseudomonadati</taxon>
        <taxon>Gemmatimonadota</taxon>
        <taxon>Longimicrobiia</taxon>
        <taxon>Gaopeijiales</taxon>
        <taxon>Gaopeijiaceae</taxon>
        <taxon>Gaopeijia</taxon>
    </lineage>
</organism>
<protein>
    <submittedName>
        <fullName evidence="2">Serine hydrolase</fullName>
        <ecNumber evidence="2">3.-.-.-</ecNumber>
    </submittedName>
</protein>